<evidence type="ECO:0000256" key="10">
    <source>
        <dbReference type="RuleBase" id="RU000688"/>
    </source>
</evidence>
<evidence type="ECO:0000256" key="4">
    <source>
        <dbReference type="ARBA" id="ARBA00022989"/>
    </source>
</evidence>
<dbReference type="SUPFAM" id="SSF81321">
    <property type="entry name" value="Family A G protein-coupled receptor-like"/>
    <property type="match status" value="1"/>
</dbReference>
<feature type="transmembrane region" description="Helical" evidence="11">
    <location>
        <begin position="194"/>
        <end position="227"/>
    </location>
</feature>
<feature type="transmembrane region" description="Helical" evidence="11">
    <location>
        <begin position="287"/>
        <end position="310"/>
    </location>
</feature>
<dbReference type="InterPro" id="IPR017452">
    <property type="entry name" value="GPCR_Rhodpsn_7TM"/>
</dbReference>
<feature type="transmembrane region" description="Helical" evidence="11">
    <location>
        <begin position="47"/>
        <end position="67"/>
    </location>
</feature>
<keyword evidence="2" id="KW-1003">Cell membrane</keyword>
<evidence type="ECO:0000256" key="8">
    <source>
        <dbReference type="ARBA" id="ARBA00023180"/>
    </source>
</evidence>
<gene>
    <name evidence="13" type="ORF">PEVE_00006217</name>
</gene>
<comment type="caution">
    <text evidence="13">The sequence shown here is derived from an EMBL/GenBank/DDBJ whole genome shotgun (WGS) entry which is preliminary data.</text>
</comment>
<evidence type="ECO:0000256" key="6">
    <source>
        <dbReference type="ARBA" id="ARBA00023136"/>
    </source>
</evidence>
<dbReference type="PANTHER" id="PTHR24246">
    <property type="entry name" value="OLFACTORY RECEPTOR AND ADENOSINE RECEPTOR"/>
    <property type="match status" value="1"/>
</dbReference>
<sequence length="362" mass="41487">MPFYNGSNEEVFAIENATEVTNFSSPEQITKSPMCTRGFYWPIHSPLIAFLLLILAANGIEIVLMAWKETLRTVSNMFLVSLAVSDFLFGLVGIPLYIICSLEISFKACVSSVLVVRFTAISSVFHLLVIACDRYAIIVHSMTYHQRLTKPRATVLITFIWSLAFLSSFIQLSWYNVSSNSLTIKEGKVQFDRVYLLFVLVVFLLMPLLSMLLAYSHILLISLRHIFAVRRRQRNLDQRLAPIVHDLRGTFILATMMLIFIGCWLPFFLQMLHDHIPEKFFVINQNWGFCLIIYLRFIPPLTNPLLCAFCKRDFRRAGSSLIRQPWWPSPANLYSFPSFSGARDRTTSTVNDATCSERPNSI</sequence>
<keyword evidence="3 10" id="KW-0812">Transmembrane</keyword>
<accession>A0ABN8LCU6</accession>
<evidence type="ECO:0000256" key="2">
    <source>
        <dbReference type="ARBA" id="ARBA00022475"/>
    </source>
</evidence>
<keyword evidence="6 11" id="KW-0472">Membrane</keyword>
<comment type="similarity">
    <text evidence="10">Belongs to the G-protein coupled receptor 1 family.</text>
</comment>
<keyword evidence="7 10" id="KW-0675">Receptor</keyword>
<dbReference type="Gene3D" id="1.20.1070.10">
    <property type="entry name" value="Rhodopsin 7-helix transmembrane proteins"/>
    <property type="match status" value="1"/>
</dbReference>
<dbReference type="Proteomes" id="UP001159427">
    <property type="component" value="Unassembled WGS sequence"/>
</dbReference>
<name>A0ABN8LCU6_9CNID</name>
<protein>
    <recommendedName>
        <fullName evidence="12">G-protein coupled receptors family 1 profile domain-containing protein</fullName>
    </recommendedName>
</protein>
<evidence type="ECO:0000256" key="7">
    <source>
        <dbReference type="ARBA" id="ARBA00023170"/>
    </source>
</evidence>
<keyword evidence="5 10" id="KW-0297">G-protein coupled receptor</keyword>
<feature type="transmembrane region" description="Helical" evidence="11">
    <location>
        <begin position="104"/>
        <end position="132"/>
    </location>
</feature>
<evidence type="ECO:0000256" key="3">
    <source>
        <dbReference type="ARBA" id="ARBA00022692"/>
    </source>
</evidence>
<evidence type="ECO:0000259" key="12">
    <source>
        <dbReference type="PROSITE" id="PS50262"/>
    </source>
</evidence>
<evidence type="ECO:0000313" key="13">
    <source>
        <dbReference type="EMBL" id="CAH3014755.1"/>
    </source>
</evidence>
<proteinExistence type="inferred from homology"/>
<dbReference type="EMBL" id="CALNXI010000014">
    <property type="protein sequence ID" value="CAH3014755.1"/>
    <property type="molecule type" value="Genomic_DNA"/>
</dbReference>
<evidence type="ECO:0000256" key="11">
    <source>
        <dbReference type="SAM" id="Phobius"/>
    </source>
</evidence>
<keyword evidence="8" id="KW-0325">Glycoprotein</keyword>
<dbReference type="PANTHER" id="PTHR24246:SF27">
    <property type="entry name" value="ADENOSINE RECEPTOR, ISOFORM A"/>
    <property type="match status" value="1"/>
</dbReference>
<keyword evidence="9 10" id="KW-0807">Transducer</keyword>
<dbReference type="InterPro" id="IPR000276">
    <property type="entry name" value="GPCR_Rhodpsn"/>
</dbReference>
<comment type="subcellular location">
    <subcellularLocation>
        <location evidence="1">Cell membrane</location>
        <topology evidence="1">Multi-pass membrane protein</topology>
    </subcellularLocation>
</comment>
<evidence type="ECO:0000256" key="1">
    <source>
        <dbReference type="ARBA" id="ARBA00004651"/>
    </source>
</evidence>
<reference evidence="13 14" key="1">
    <citation type="submission" date="2022-05" db="EMBL/GenBank/DDBJ databases">
        <authorList>
            <consortium name="Genoscope - CEA"/>
            <person name="William W."/>
        </authorList>
    </citation>
    <scope>NUCLEOTIDE SEQUENCE [LARGE SCALE GENOMIC DNA]</scope>
</reference>
<dbReference type="PRINTS" id="PR00237">
    <property type="entry name" value="GPCRRHODOPSN"/>
</dbReference>
<dbReference type="Pfam" id="PF00001">
    <property type="entry name" value="7tm_1"/>
    <property type="match status" value="1"/>
</dbReference>
<feature type="transmembrane region" description="Helical" evidence="11">
    <location>
        <begin position="247"/>
        <end position="267"/>
    </location>
</feature>
<dbReference type="PROSITE" id="PS00237">
    <property type="entry name" value="G_PROTEIN_RECEP_F1_1"/>
    <property type="match status" value="1"/>
</dbReference>
<organism evidence="13 14">
    <name type="scientific">Porites evermanni</name>
    <dbReference type="NCBI Taxonomy" id="104178"/>
    <lineage>
        <taxon>Eukaryota</taxon>
        <taxon>Metazoa</taxon>
        <taxon>Cnidaria</taxon>
        <taxon>Anthozoa</taxon>
        <taxon>Hexacorallia</taxon>
        <taxon>Scleractinia</taxon>
        <taxon>Fungiina</taxon>
        <taxon>Poritidae</taxon>
        <taxon>Porites</taxon>
    </lineage>
</organism>
<feature type="transmembrane region" description="Helical" evidence="11">
    <location>
        <begin position="79"/>
        <end position="98"/>
    </location>
</feature>
<evidence type="ECO:0000313" key="14">
    <source>
        <dbReference type="Proteomes" id="UP001159427"/>
    </source>
</evidence>
<evidence type="ECO:0000256" key="5">
    <source>
        <dbReference type="ARBA" id="ARBA00023040"/>
    </source>
</evidence>
<keyword evidence="14" id="KW-1185">Reference proteome</keyword>
<feature type="domain" description="G-protein coupled receptors family 1 profile" evidence="12">
    <location>
        <begin position="57"/>
        <end position="307"/>
    </location>
</feature>
<dbReference type="PROSITE" id="PS50262">
    <property type="entry name" value="G_PROTEIN_RECEP_F1_2"/>
    <property type="match status" value="1"/>
</dbReference>
<feature type="transmembrane region" description="Helical" evidence="11">
    <location>
        <begin position="153"/>
        <end position="174"/>
    </location>
</feature>
<evidence type="ECO:0000256" key="9">
    <source>
        <dbReference type="ARBA" id="ARBA00023224"/>
    </source>
</evidence>
<keyword evidence="4 11" id="KW-1133">Transmembrane helix</keyword>